<dbReference type="Proteomes" id="UP000054248">
    <property type="component" value="Unassembled WGS sequence"/>
</dbReference>
<evidence type="ECO:0000313" key="2">
    <source>
        <dbReference type="Proteomes" id="UP000054248"/>
    </source>
</evidence>
<dbReference type="HOGENOM" id="CLU_2851368_0_0_1"/>
<dbReference type="AlphaFoldDB" id="A0A0C3Q140"/>
<evidence type="ECO:0000313" key="1">
    <source>
        <dbReference type="EMBL" id="KIO21810.1"/>
    </source>
</evidence>
<dbReference type="EMBL" id="KN823127">
    <property type="protein sequence ID" value="KIO21810.1"/>
    <property type="molecule type" value="Genomic_DNA"/>
</dbReference>
<reference evidence="1 2" key="1">
    <citation type="submission" date="2014-04" db="EMBL/GenBank/DDBJ databases">
        <authorList>
            <consortium name="DOE Joint Genome Institute"/>
            <person name="Kuo A."/>
            <person name="Girlanda M."/>
            <person name="Perotto S."/>
            <person name="Kohler A."/>
            <person name="Nagy L.G."/>
            <person name="Floudas D."/>
            <person name="Copeland A."/>
            <person name="Barry K.W."/>
            <person name="Cichocki N."/>
            <person name="Veneault-Fourrey C."/>
            <person name="LaButti K."/>
            <person name="Lindquist E.A."/>
            <person name="Lipzen A."/>
            <person name="Lundell T."/>
            <person name="Morin E."/>
            <person name="Murat C."/>
            <person name="Sun H."/>
            <person name="Tunlid A."/>
            <person name="Henrissat B."/>
            <person name="Grigoriev I.V."/>
            <person name="Hibbett D.S."/>
            <person name="Martin F."/>
            <person name="Nordberg H.P."/>
            <person name="Cantor M.N."/>
            <person name="Hua S.X."/>
        </authorList>
    </citation>
    <scope>NUCLEOTIDE SEQUENCE [LARGE SCALE GENOMIC DNA]</scope>
    <source>
        <strain evidence="1 2">MUT 4182</strain>
    </source>
</reference>
<sequence length="65" mass="6946">MPPFAALPKTLNIQITPSGGVNDYRLAFPCTFWSSLPPGDDSLHDGLPTNNAEKARTQFCLSGAP</sequence>
<name>A0A0C3Q140_9AGAM</name>
<proteinExistence type="predicted"/>
<organism evidence="1 2">
    <name type="scientific">Tulasnella calospora MUT 4182</name>
    <dbReference type="NCBI Taxonomy" id="1051891"/>
    <lineage>
        <taxon>Eukaryota</taxon>
        <taxon>Fungi</taxon>
        <taxon>Dikarya</taxon>
        <taxon>Basidiomycota</taxon>
        <taxon>Agaricomycotina</taxon>
        <taxon>Agaricomycetes</taxon>
        <taxon>Cantharellales</taxon>
        <taxon>Tulasnellaceae</taxon>
        <taxon>Tulasnella</taxon>
    </lineage>
</organism>
<keyword evidence="2" id="KW-1185">Reference proteome</keyword>
<protein>
    <submittedName>
        <fullName evidence="1">Uncharacterized protein</fullName>
    </submittedName>
</protein>
<gene>
    <name evidence="1" type="ORF">M407DRAFT_28627</name>
</gene>
<accession>A0A0C3Q140</accession>
<reference evidence="2" key="2">
    <citation type="submission" date="2015-01" db="EMBL/GenBank/DDBJ databases">
        <title>Evolutionary Origins and Diversification of the Mycorrhizal Mutualists.</title>
        <authorList>
            <consortium name="DOE Joint Genome Institute"/>
            <consortium name="Mycorrhizal Genomics Consortium"/>
            <person name="Kohler A."/>
            <person name="Kuo A."/>
            <person name="Nagy L.G."/>
            <person name="Floudas D."/>
            <person name="Copeland A."/>
            <person name="Barry K.W."/>
            <person name="Cichocki N."/>
            <person name="Veneault-Fourrey C."/>
            <person name="LaButti K."/>
            <person name="Lindquist E.A."/>
            <person name="Lipzen A."/>
            <person name="Lundell T."/>
            <person name="Morin E."/>
            <person name="Murat C."/>
            <person name="Riley R."/>
            <person name="Ohm R."/>
            <person name="Sun H."/>
            <person name="Tunlid A."/>
            <person name="Henrissat B."/>
            <person name="Grigoriev I.V."/>
            <person name="Hibbett D.S."/>
            <person name="Martin F."/>
        </authorList>
    </citation>
    <scope>NUCLEOTIDE SEQUENCE [LARGE SCALE GENOMIC DNA]</scope>
    <source>
        <strain evidence="2">MUT 4182</strain>
    </source>
</reference>